<dbReference type="GO" id="GO:0061631">
    <property type="term" value="F:ubiquitin conjugating enzyme activity"/>
    <property type="evidence" value="ECO:0007669"/>
    <property type="project" value="UniProtKB-EC"/>
</dbReference>
<dbReference type="EC" id="2.3.2.23" evidence="1"/>
<evidence type="ECO:0000313" key="11">
    <source>
        <dbReference type="EMBL" id="KOX68813.1"/>
    </source>
</evidence>
<evidence type="ECO:0000259" key="10">
    <source>
        <dbReference type="PROSITE" id="PS50127"/>
    </source>
</evidence>
<evidence type="ECO:0000256" key="3">
    <source>
        <dbReference type="ARBA" id="ARBA00022741"/>
    </source>
</evidence>
<dbReference type="PROSITE" id="PS50127">
    <property type="entry name" value="UBC_2"/>
    <property type="match status" value="1"/>
</dbReference>
<dbReference type="InterPro" id="IPR016135">
    <property type="entry name" value="UBQ-conjugating_enzyme/RWD"/>
</dbReference>
<dbReference type="PANTHER" id="PTHR24067">
    <property type="entry name" value="UBIQUITIN-CONJUGATING ENZYME E2"/>
    <property type="match status" value="1"/>
</dbReference>
<dbReference type="EMBL" id="KQ435916">
    <property type="protein sequence ID" value="KOX68813.1"/>
    <property type="molecule type" value="Genomic_DNA"/>
</dbReference>
<organism evidence="11 12">
    <name type="scientific">Melipona quadrifasciata</name>
    <dbReference type="NCBI Taxonomy" id="166423"/>
    <lineage>
        <taxon>Eukaryota</taxon>
        <taxon>Metazoa</taxon>
        <taxon>Ecdysozoa</taxon>
        <taxon>Arthropoda</taxon>
        <taxon>Hexapoda</taxon>
        <taxon>Insecta</taxon>
        <taxon>Pterygota</taxon>
        <taxon>Neoptera</taxon>
        <taxon>Endopterygota</taxon>
        <taxon>Hymenoptera</taxon>
        <taxon>Apocrita</taxon>
        <taxon>Aculeata</taxon>
        <taxon>Apoidea</taxon>
        <taxon>Anthophila</taxon>
        <taxon>Apidae</taxon>
        <taxon>Melipona</taxon>
    </lineage>
</organism>
<evidence type="ECO:0000256" key="2">
    <source>
        <dbReference type="ARBA" id="ARBA00022679"/>
    </source>
</evidence>
<dbReference type="Proteomes" id="UP000053105">
    <property type="component" value="Unassembled WGS sequence"/>
</dbReference>
<dbReference type="GO" id="GO:0005524">
    <property type="term" value="F:ATP binding"/>
    <property type="evidence" value="ECO:0007669"/>
    <property type="project" value="UniProtKB-KW"/>
</dbReference>
<dbReference type="OrthoDB" id="9978460at2759"/>
<feature type="domain" description="UBC core" evidence="10">
    <location>
        <begin position="34"/>
        <end position="184"/>
    </location>
</feature>
<dbReference type="SMART" id="SM00212">
    <property type="entry name" value="UBCc"/>
    <property type="match status" value="1"/>
</dbReference>
<sequence>MNGSIIYNFIGLCDNIFNDRPSKGYQHCEYDIMQRSIRLKREFERLNQNPVEGISCYPKSDNFENLVATIIGPSGSPYSGYLFQLSIDISEQYPFEPPRITFQTPIYHPNIDDKGRICMDLLNMPPKGSWKPTIGIKNLLDAVQCLLENPNPDDPLMADIAQEYKFNRQQFDRKAKQFMEQGRNKLS</sequence>
<reference evidence="11 12" key="1">
    <citation type="submission" date="2015-07" db="EMBL/GenBank/DDBJ databases">
        <title>The genome of Melipona quadrifasciata.</title>
        <authorList>
            <person name="Pan H."/>
            <person name="Kapheim K."/>
        </authorList>
    </citation>
    <scope>NUCLEOTIDE SEQUENCE [LARGE SCALE GENOMIC DNA]</scope>
    <source>
        <strain evidence="11">0111107301</strain>
        <tissue evidence="11">Whole body</tissue>
    </source>
</reference>
<evidence type="ECO:0000256" key="6">
    <source>
        <dbReference type="ARBA" id="ARBA00072440"/>
    </source>
</evidence>
<evidence type="ECO:0000256" key="4">
    <source>
        <dbReference type="ARBA" id="ARBA00022786"/>
    </source>
</evidence>
<dbReference type="CDD" id="cd23805">
    <property type="entry name" value="UBCc_UBE2T"/>
    <property type="match status" value="1"/>
</dbReference>
<dbReference type="SUPFAM" id="SSF54495">
    <property type="entry name" value="UBC-like"/>
    <property type="match status" value="1"/>
</dbReference>
<keyword evidence="4" id="KW-0833">Ubl conjugation pathway</keyword>
<dbReference type="AlphaFoldDB" id="A0A0M8ZSN6"/>
<dbReference type="FunFam" id="3.10.110.10:FF:000041">
    <property type="entry name" value="Ubiquitin-conjugating enzyme E2 T"/>
    <property type="match status" value="1"/>
</dbReference>
<protein>
    <recommendedName>
        <fullName evidence="6">Ubiquitin-conjugating enzyme E2 T</fullName>
        <ecNumber evidence="1">2.3.2.23</ecNumber>
    </recommendedName>
    <alternativeName>
        <fullName evidence="7">E2 ubiquitin-conjugating enzyme T</fullName>
    </alternativeName>
    <alternativeName>
        <fullName evidence="9">Ubiquitin carrier protein T</fullName>
    </alternativeName>
    <alternativeName>
        <fullName evidence="8">Ubiquitin-protein ligase T</fullName>
    </alternativeName>
</protein>
<dbReference type="InterPro" id="IPR050113">
    <property type="entry name" value="Ub_conjugating_enzyme"/>
</dbReference>
<evidence type="ECO:0000256" key="1">
    <source>
        <dbReference type="ARBA" id="ARBA00012486"/>
    </source>
</evidence>
<evidence type="ECO:0000256" key="8">
    <source>
        <dbReference type="ARBA" id="ARBA00077509"/>
    </source>
</evidence>
<evidence type="ECO:0000313" key="12">
    <source>
        <dbReference type="Proteomes" id="UP000053105"/>
    </source>
</evidence>
<keyword evidence="12" id="KW-1185">Reference proteome</keyword>
<evidence type="ECO:0000256" key="9">
    <source>
        <dbReference type="ARBA" id="ARBA00082133"/>
    </source>
</evidence>
<dbReference type="Pfam" id="PF00179">
    <property type="entry name" value="UQ_con"/>
    <property type="match status" value="1"/>
</dbReference>
<keyword evidence="3" id="KW-0547">Nucleotide-binding</keyword>
<keyword evidence="2" id="KW-0808">Transferase</keyword>
<proteinExistence type="predicted"/>
<dbReference type="STRING" id="166423.A0A0M8ZSN6"/>
<name>A0A0M8ZSN6_9HYME</name>
<dbReference type="InterPro" id="IPR000608">
    <property type="entry name" value="UBC"/>
</dbReference>
<accession>A0A0M8ZSN6</accession>
<keyword evidence="5" id="KW-0067">ATP-binding</keyword>
<dbReference type="Gene3D" id="3.10.110.10">
    <property type="entry name" value="Ubiquitin Conjugating Enzyme"/>
    <property type="match status" value="1"/>
</dbReference>
<evidence type="ECO:0000256" key="5">
    <source>
        <dbReference type="ARBA" id="ARBA00022840"/>
    </source>
</evidence>
<gene>
    <name evidence="11" type="ORF">WN51_07306</name>
</gene>
<evidence type="ECO:0000256" key="7">
    <source>
        <dbReference type="ARBA" id="ARBA00076317"/>
    </source>
</evidence>